<accession>A0A7N2MDQ7</accession>
<dbReference type="EMBL" id="LRBV02000008">
    <property type="status" value="NOT_ANNOTATED_CDS"/>
    <property type="molecule type" value="Genomic_DNA"/>
</dbReference>
<evidence type="ECO:0000256" key="1">
    <source>
        <dbReference type="SAM" id="MobiDB-lite"/>
    </source>
</evidence>
<proteinExistence type="predicted"/>
<name>A0A7N2MDQ7_QUELO</name>
<dbReference type="EnsemblPlants" id="QL08p050705:mrna">
    <property type="protein sequence ID" value="QL08p050705:mrna"/>
    <property type="gene ID" value="QL08p050705"/>
</dbReference>
<keyword evidence="3" id="KW-1185">Reference proteome</keyword>
<dbReference type="AlphaFoldDB" id="A0A7N2MDQ7"/>
<dbReference type="Proteomes" id="UP000594261">
    <property type="component" value="Chromosome 8"/>
</dbReference>
<evidence type="ECO:0000313" key="3">
    <source>
        <dbReference type="Proteomes" id="UP000594261"/>
    </source>
</evidence>
<dbReference type="Gramene" id="QL08p050705:mrna">
    <property type="protein sequence ID" value="QL08p050705:mrna"/>
    <property type="gene ID" value="QL08p050705"/>
</dbReference>
<reference evidence="2" key="2">
    <citation type="submission" date="2021-01" db="UniProtKB">
        <authorList>
            <consortium name="EnsemblPlants"/>
        </authorList>
    </citation>
    <scope>IDENTIFICATION</scope>
</reference>
<organism evidence="2 3">
    <name type="scientific">Quercus lobata</name>
    <name type="common">Valley oak</name>
    <dbReference type="NCBI Taxonomy" id="97700"/>
    <lineage>
        <taxon>Eukaryota</taxon>
        <taxon>Viridiplantae</taxon>
        <taxon>Streptophyta</taxon>
        <taxon>Embryophyta</taxon>
        <taxon>Tracheophyta</taxon>
        <taxon>Spermatophyta</taxon>
        <taxon>Magnoliopsida</taxon>
        <taxon>eudicotyledons</taxon>
        <taxon>Gunneridae</taxon>
        <taxon>Pentapetalae</taxon>
        <taxon>rosids</taxon>
        <taxon>fabids</taxon>
        <taxon>Fagales</taxon>
        <taxon>Fagaceae</taxon>
        <taxon>Quercus</taxon>
    </lineage>
</organism>
<sequence>MGKGKDRGSGTGETENLLHSAARSGDLNAVQSILSTNNPLSIIVNSRDKHSRTPNKQTQHQFNDDIVENCLTSSGSFVF</sequence>
<dbReference type="InParanoid" id="A0A7N2MDQ7"/>
<protein>
    <submittedName>
        <fullName evidence="2">Uncharacterized protein</fullName>
    </submittedName>
</protein>
<feature type="region of interest" description="Disordered" evidence="1">
    <location>
        <begin position="1"/>
        <end position="22"/>
    </location>
</feature>
<evidence type="ECO:0000313" key="2">
    <source>
        <dbReference type="EnsemblPlants" id="QL08p050705:mrna"/>
    </source>
</evidence>
<reference evidence="2 3" key="1">
    <citation type="journal article" date="2016" name="G3 (Bethesda)">
        <title>First Draft Assembly and Annotation of the Genome of a California Endemic Oak Quercus lobata Nee (Fagaceae).</title>
        <authorList>
            <person name="Sork V.L."/>
            <person name="Fitz-Gibbon S.T."/>
            <person name="Puiu D."/>
            <person name="Crepeau M."/>
            <person name="Gugger P.F."/>
            <person name="Sherman R."/>
            <person name="Stevens K."/>
            <person name="Langley C.H."/>
            <person name="Pellegrini M."/>
            <person name="Salzberg S.L."/>
        </authorList>
    </citation>
    <scope>NUCLEOTIDE SEQUENCE [LARGE SCALE GENOMIC DNA]</scope>
    <source>
        <strain evidence="2 3">cv. SW786</strain>
    </source>
</reference>